<dbReference type="GO" id="GO:0005615">
    <property type="term" value="C:extracellular space"/>
    <property type="evidence" value="ECO:0007669"/>
    <property type="project" value="InterPro"/>
</dbReference>
<evidence type="ECO:0000256" key="2">
    <source>
        <dbReference type="SAM" id="MobiDB-lite"/>
    </source>
</evidence>
<feature type="region of interest" description="Disordered" evidence="2">
    <location>
        <begin position="154"/>
        <end position="310"/>
    </location>
</feature>
<accession>A0A6N4VJB9</accession>
<reference evidence="5 6" key="1">
    <citation type="journal article" date="2019" name="Emerg. Microbes Infect.">
        <title>Comprehensive subspecies identification of 175 nontuberculous mycobacteria species based on 7547 genomic profiles.</title>
        <authorList>
            <person name="Matsumoto Y."/>
            <person name="Kinjo T."/>
            <person name="Motooka D."/>
            <person name="Nabeya D."/>
            <person name="Jung N."/>
            <person name="Uechi K."/>
            <person name="Horii T."/>
            <person name="Iida T."/>
            <person name="Fujita J."/>
            <person name="Nakamura S."/>
        </authorList>
    </citation>
    <scope>NUCLEOTIDE SEQUENCE [LARGE SCALE GENOMIC DNA]</scope>
    <source>
        <strain evidence="5 6">JCM 12603</strain>
    </source>
</reference>
<feature type="compositionally biased region" description="Low complexity" evidence="2">
    <location>
        <begin position="245"/>
        <end position="285"/>
    </location>
</feature>
<dbReference type="InterPro" id="IPR029050">
    <property type="entry name" value="Immunoprotect_excell_Ig-like"/>
</dbReference>
<dbReference type="Proteomes" id="UP000466785">
    <property type="component" value="Chromosome"/>
</dbReference>
<feature type="domain" description="MPT63-like" evidence="4">
    <location>
        <begin position="32"/>
        <end position="152"/>
    </location>
</feature>
<evidence type="ECO:0000313" key="6">
    <source>
        <dbReference type="Proteomes" id="UP000466785"/>
    </source>
</evidence>
<dbReference type="InterPro" id="IPR015250">
    <property type="entry name" value="MPT63-like"/>
</dbReference>
<proteinExistence type="predicted"/>
<organism evidence="5 6">
    <name type="scientific">Mycolicibacterium poriferae</name>
    <dbReference type="NCBI Taxonomy" id="39694"/>
    <lineage>
        <taxon>Bacteria</taxon>
        <taxon>Bacillati</taxon>
        <taxon>Actinomycetota</taxon>
        <taxon>Actinomycetes</taxon>
        <taxon>Mycobacteriales</taxon>
        <taxon>Mycobacteriaceae</taxon>
        <taxon>Mycolicibacterium</taxon>
    </lineage>
</organism>
<dbReference type="Gene3D" id="2.60.40.1240">
    <property type="match status" value="1"/>
</dbReference>
<evidence type="ECO:0000259" key="4">
    <source>
        <dbReference type="Pfam" id="PF09167"/>
    </source>
</evidence>
<gene>
    <name evidence="5" type="ORF">MPOR_53490</name>
</gene>
<dbReference type="Pfam" id="PF09167">
    <property type="entry name" value="DUF1942"/>
    <property type="match status" value="1"/>
</dbReference>
<feature type="compositionally biased region" description="Low complexity" evidence="2">
    <location>
        <begin position="294"/>
        <end position="310"/>
    </location>
</feature>
<dbReference type="RefSeq" id="WP_163679394.1">
    <property type="nucleotide sequence ID" value="NZ_AP022570.1"/>
</dbReference>
<sequence>MKIKPVLAAITTATAATVGLAGAPTAAADADMQYLGEQGELVNGDVVQGWTVSGLKPSTDTIPYPVAGTLWEATATDEAISGNVIPIVANLNARAESGQTYRVLFGVATPQGVNPATLAQGESTTGKVYFDVTGDAPDSVVYNAGGTDMLVWVEAPPAPPATSSTGGTSPSTGTYTAPAEAETTETPASEGDTGEAAPEGAEATMTPAPAGSSGTPLPEGSSGTPLPEGSSGTPLPEGSSGTALPGEATPAPVPAAADPAAPAGSAGTPLPEGASAAQAPSGSSGTPLPEGEQTAPAAPVTTTVVAPPPA</sequence>
<dbReference type="EMBL" id="AP022570">
    <property type="protein sequence ID" value="BBX54323.1"/>
    <property type="molecule type" value="Genomic_DNA"/>
</dbReference>
<keyword evidence="6" id="KW-1185">Reference proteome</keyword>
<evidence type="ECO:0000313" key="5">
    <source>
        <dbReference type="EMBL" id="BBX54323.1"/>
    </source>
</evidence>
<dbReference type="SUPFAM" id="SSF81982">
    <property type="entry name" value="Antigen MPT63/MPB63 (immunoprotective extracellular protein)"/>
    <property type="match status" value="1"/>
</dbReference>
<dbReference type="KEGG" id="mpof:MPOR_53490"/>
<evidence type="ECO:0000256" key="3">
    <source>
        <dbReference type="SAM" id="SignalP"/>
    </source>
</evidence>
<feature type="chain" id="PRO_5026678675" description="MPT63-like domain-containing protein" evidence="3">
    <location>
        <begin position="29"/>
        <end position="310"/>
    </location>
</feature>
<protein>
    <recommendedName>
        <fullName evidence="4">MPT63-like domain-containing protein</fullName>
    </recommendedName>
</protein>
<feature type="compositionally biased region" description="Low complexity" evidence="2">
    <location>
        <begin position="161"/>
        <end position="211"/>
    </location>
</feature>
<feature type="signal peptide" evidence="3">
    <location>
        <begin position="1"/>
        <end position="28"/>
    </location>
</feature>
<dbReference type="AlphaFoldDB" id="A0A6N4VJB9"/>
<name>A0A6N4VJB9_9MYCO</name>
<keyword evidence="1 3" id="KW-0732">Signal</keyword>
<evidence type="ECO:0000256" key="1">
    <source>
        <dbReference type="ARBA" id="ARBA00022729"/>
    </source>
</evidence>